<name>A0ABW5PFM2_9BACL</name>
<evidence type="ECO:0000256" key="5">
    <source>
        <dbReference type="ARBA" id="ARBA00023136"/>
    </source>
</evidence>
<protein>
    <submittedName>
        <fullName evidence="7">DUF423 domain-containing protein</fullName>
    </submittedName>
</protein>
<evidence type="ECO:0000256" key="3">
    <source>
        <dbReference type="ARBA" id="ARBA00022692"/>
    </source>
</evidence>
<evidence type="ECO:0000313" key="8">
    <source>
        <dbReference type="Proteomes" id="UP001597541"/>
    </source>
</evidence>
<evidence type="ECO:0000256" key="4">
    <source>
        <dbReference type="ARBA" id="ARBA00022989"/>
    </source>
</evidence>
<keyword evidence="8" id="KW-1185">Reference proteome</keyword>
<dbReference type="InterPro" id="IPR006696">
    <property type="entry name" value="DUF423"/>
</dbReference>
<organism evidence="7 8">
    <name type="scientific">Paenibacillus gansuensis</name>
    <dbReference type="NCBI Taxonomy" id="306542"/>
    <lineage>
        <taxon>Bacteria</taxon>
        <taxon>Bacillati</taxon>
        <taxon>Bacillota</taxon>
        <taxon>Bacilli</taxon>
        <taxon>Bacillales</taxon>
        <taxon>Paenibacillaceae</taxon>
        <taxon>Paenibacillus</taxon>
    </lineage>
</organism>
<evidence type="ECO:0000256" key="1">
    <source>
        <dbReference type="ARBA" id="ARBA00004141"/>
    </source>
</evidence>
<evidence type="ECO:0000256" key="6">
    <source>
        <dbReference type="SAM" id="Phobius"/>
    </source>
</evidence>
<accession>A0ABW5PFM2</accession>
<evidence type="ECO:0000256" key="2">
    <source>
        <dbReference type="ARBA" id="ARBA00009694"/>
    </source>
</evidence>
<reference evidence="8" key="1">
    <citation type="journal article" date="2019" name="Int. J. Syst. Evol. Microbiol.">
        <title>The Global Catalogue of Microorganisms (GCM) 10K type strain sequencing project: providing services to taxonomists for standard genome sequencing and annotation.</title>
        <authorList>
            <consortium name="The Broad Institute Genomics Platform"/>
            <consortium name="The Broad Institute Genome Sequencing Center for Infectious Disease"/>
            <person name="Wu L."/>
            <person name="Ma J."/>
        </authorList>
    </citation>
    <scope>NUCLEOTIDE SEQUENCE [LARGE SCALE GENOMIC DNA]</scope>
    <source>
        <strain evidence="8">KCTC 3950</strain>
    </source>
</reference>
<dbReference type="PANTHER" id="PTHR43461:SF1">
    <property type="entry name" value="TRANSMEMBRANE PROTEIN 256"/>
    <property type="match status" value="1"/>
</dbReference>
<comment type="subcellular location">
    <subcellularLocation>
        <location evidence="1">Membrane</location>
        <topology evidence="1">Multi-pass membrane protein</topology>
    </subcellularLocation>
</comment>
<comment type="caution">
    <text evidence="7">The sequence shown here is derived from an EMBL/GenBank/DDBJ whole genome shotgun (WGS) entry which is preliminary data.</text>
</comment>
<keyword evidence="3 6" id="KW-0812">Transmembrane</keyword>
<proteinExistence type="inferred from homology"/>
<keyword evidence="5 6" id="KW-0472">Membrane</keyword>
<feature type="transmembrane region" description="Helical" evidence="6">
    <location>
        <begin position="44"/>
        <end position="61"/>
    </location>
</feature>
<dbReference type="Proteomes" id="UP001597541">
    <property type="component" value="Unassembled WGS sequence"/>
</dbReference>
<keyword evidence="4 6" id="KW-1133">Transmembrane helix</keyword>
<feature type="transmembrane region" description="Helical" evidence="6">
    <location>
        <begin position="98"/>
        <end position="122"/>
    </location>
</feature>
<comment type="similarity">
    <text evidence="2">Belongs to the UPF0382 family.</text>
</comment>
<sequence length="127" mass="13425">MAKRWIFWGAVCAFLSVAIGAFGAHGLESVLEKNDTRATFETGVHYHIAHSLALVLLGLAADKLGEQRKLLWAGRLMMAGIVLFSGSLYILGITGIKVLGAITPLGGVAFLTAWGLLASAAWKSGSR</sequence>
<dbReference type="RefSeq" id="WP_377603609.1">
    <property type="nucleotide sequence ID" value="NZ_JBHUME010000008.1"/>
</dbReference>
<dbReference type="EMBL" id="JBHUME010000008">
    <property type="protein sequence ID" value="MFD2613585.1"/>
    <property type="molecule type" value="Genomic_DNA"/>
</dbReference>
<feature type="transmembrane region" description="Helical" evidence="6">
    <location>
        <begin position="73"/>
        <end position="92"/>
    </location>
</feature>
<dbReference type="Pfam" id="PF04241">
    <property type="entry name" value="DUF423"/>
    <property type="match status" value="1"/>
</dbReference>
<evidence type="ECO:0000313" key="7">
    <source>
        <dbReference type="EMBL" id="MFD2613585.1"/>
    </source>
</evidence>
<gene>
    <name evidence="7" type="ORF">ACFSUF_14225</name>
</gene>
<dbReference type="PANTHER" id="PTHR43461">
    <property type="entry name" value="TRANSMEMBRANE PROTEIN 256"/>
    <property type="match status" value="1"/>
</dbReference>